<dbReference type="InterPro" id="IPR056767">
    <property type="entry name" value="C2H2-Znf_KIN17"/>
</dbReference>
<dbReference type="InterPro" id="IPR019447">
    <property type="entry name" value="DNA/RNA-bd_Kin17_WH-like_dom"/>
</dbReference>
<dbReference type="InterPro" id="IPR014722">
    <property type="entry name" value="Rib_uL2_dom2"/>
</dbReference>
<feature type="transmembrane region" description="Helical" evidence="8">
    <location>
        <begin position="3021"/>
        <end position="3041"/>
    </location>
</feature>
<dbReference type="InterPro" id="IPR041330">
    <property type="entry name" value="KN17_SH3"/>
</dbReference>
<dbReference type="InterPro" id="IPR041995">
    <property type="entry name" value="KOW_KIN17"/>
</dbReference>
<dbReference type="Gene3D" id="2.130.10.10">
    <property type="entry name" value="YVTN repeat-like/Quinoprotein amine dehydrogenase"/>
    <property type="match status" value="1"/>
</dbReference>
<evidence type="ECO:0000259" key="9">
    <source>
        <dbReference type="SMART" id="SM01253"/>
    </source>
</evidence>
<dbReference type="SMART" id="SM00320">
    <property type="entry name" value="WD40"/>
    <property type="match status" value="3"/>
</dbReference>
<keyword evidence="10" id="KW-1185">Reference proteome</keyword>
<evidence type="ECO:0000256" key="6">
    <source>
        <dbReference type="ARBA" id="ARBA00023242"/>
    </source>
</evidence>
<dbReference type="Gene3D" id="1.10.10.2030">
    <property type="entry name" value="DNA/RNA-binding protein Kin17, conserved domain"/>
    <property type="match status" value="1"/>
</dbReference>
<feature type="compositionally biased region" description="Basic and acidic residues" evidence="7">
    <location>
        <begin position="210"/>
        <end position="226"/>
    </location>
</feature>
<dbReference type="PANTHER" id="PTHR20938">
    <property type="entry name" value="INTEGRATOR COMPLEX SUBUNIT 4"/>
    <property type="match status" value="1"/>
</dbReference>
<dbReference type="Pfam" id="PF18131">
    <property type="entry name" value="KN17_SH3"/>
    <property type="match status" value="1"/>
</dbReference>
<sequence>MLSRVSRKRELQSDPQGSSQPPLKKGKPQDRRFKKRKLQEVLDELCVRVQSNDRQLTNNLIRELDTEHVRVVSDEEFEKTCTQILKACLTAKIDSVSSKVFQCLMSMFARGSFENRRDFMNSLQNHCDGLAAAAREAEKVLTIAEEDSDSDASFSGSSVPETSTKPSKKTSIPSSLSSVNSDDAGSEAESSDSEVGYDTRHRKKRKVKKLVREEEQQRKIVEKEGGKEEDEEITIIDAFFLKPNLDCGILGVYKTALEEKLIEAEEVPEKIVLCARRSLAQTSLSSTPNRIAALEFHVALSVAKGNDATDCENLLLCLSTDRDFRVRKAVAEGLLALSAVHQLAKSTYSIVKTFMGDSDPDIRIAAIRLLIFYANSIGEETLEDKEDGKLISNDAFSSICDAVNDIDIAVRVEAAKKLGDFLTVSEDLIYQTLDKKMMRSDKNKQVVKVEQSLFALSKKAASAQKDRRWKFAKNAPKAEQPTRGGWSRGKELNAVVVVEDKKGEEEEEGESIIPHGACGAFVSALEDEFMDVRKAAVYSLGRLACSRPAFAVSALEYLADMFNDEIADVRLDAINALTPLVSHGQLNAEQLNVISKCLDDAMPESRQAMRELLKRAQFTDVACVEMCVKALLACLQRFPKDKEQVYSCMAVIGRNHAVQVQAIMRSLLGINLIFHTRETSIEDQEYVGRLVMVLNAASIQPSLVFFMPEFVHRHYRLLRNSYPDIVREIRVLDEEKEIGKTAKDEYSMEKAEEVVMSTYRRLCNVPATALHSDRNIKRDDIFRDTSAISLYNSTVSGAARLIFCLGEVSSTVDSVSETVLRGGEIINMKQLIAQSIDDMKSVEHQFSGISLEIHAYLVYCRVYLALLDMLVWMLQVISPQKEVLEAGQMIVQEAREAISDSESIPEPLLSFISSLESLFESVPATSVNSATFIDEKRKIITPNTLAEILEKSPPKLPPKFPPIASIHLKYARITSPDKDIAVEECLKFYAHLPHGMPLEFDLFNMTEEELDTVRIKTIHPDSRDDVMRPRPEDFRRQDDHFSVTTLVKITSASPWSEPAEIDVVIGILSNEKFVPLFASPSCFTPAHIRAVYVRDSKTDRIRHFERLRNNPISGDIRQVTSYISIMVSALPHSTVHSAIFSRRHNSIICAGPYEVLPLEACLEPLPSTSSLCEGAIECLQLSTDERHIAVANNAILKIADIKTGHEVRILTGHTQPITSLAASKFNPYCWYTGSSDCTWTQWDHRMHPSKVFGSHAAGVIRSLALSPGDHYLAVGTDETIQIFDARQRSYITQFNCSGHSLELHPSDVLLSAVGHDRIVRFFCLETFGLISQSDPFLDDIQASAFDTHVMIAATNDSINLLTWEPCCDVLTTVPLKNVEKVVSVHANGLDLDFICIGENTERLEMRTYAIEELLSYSPSHELCGSIYEEDEDIDASDLSPIEEGNVLLELVDLTPGSPVLSSEEAETSTSPVNSSSSHSSPASPAKPAQVKQRSQKLPKTSASTSSKSTTSSSSKTLNLNNSKTSSRSVTPISTKPPTRPVGTAKSVIVSNRPSLSGYNRGQGATNPSPSMLDLRTTRSVTGSTQSLLSERGQKKRSISSRRNQESITITYLGRPRTPSEGDLVGSVTSSTSRNRRSSPSVSKKTSPPSMYAITSSPVKKPNAPVKKQNSISSMTSTSSKGGGIWGVCIDTVHDIGVAAKKENRNIRRLKMLTARRQSCSDVPPEVCADEQLVLIATKILSRRNDWSLNTCFAYLPVVIENLASVDLTNRTIALEGLIAITETLGERLVKFSSINSHKIGVDVVAEERAEKAKTCIQHLREVVKKRDWLYKQLDEDTIFKEGHTNNNKTIPPLGRQKSPGQNHSVIRQRQHSPAGSKNKTIPTALSLPTIDKKKGLPKKYLPRTSSRWSVCITVVNEIGTVANKNIKNIRHLKLAVSRGMETYDEEVVLTATRLLSRCNGWSLDTCHDYLPTIIENITSIDRRNRFIALEGLGAISSGMVDKLEKFSTEFAHRTEGNSLAGEKAEKAKICIQIIKMGKHEKGSSKELANRTKSKGLQKLKWFCQMCQKQCRDANGFKCHLTSEAHQRQLLLFAENSNSYLRQFSNDFEKNFMQLLRTSYGTKRVRANEVYNVYIKDKGHVHMNSTVWHSLTGFVQYLGSSGKCKIDEGDKGWYIAYIDQEAVIKKEEEQRKQQQEKDDEDRHLQIVEEMVQRGRELEGDDAEKYEATELIREAPDQKIQLFGGKSLGKLTETAKVPLMSVFDLKPVKKEDPDRPGPSGYSDTSRESRKRSRSRSPSKKISKKSTLDEIKEMEERKKEKKNRKDYWMREGIVVKVVTKSLGSDYYRAKGVVRRMVDDYKAEVKLDDGMVVKLDQEHVETVIPSIGRQMMVVNGAYRGSEATLESIDEKSFSLRLKLSAGPARGRRIEVPKMYLTGLILCLFHISLAFRDSPDASRYLKNLLGHDIHMINTTQDAVLELSNHWIDQAMSALIATVANEKISTISHLESRFHEKCVKEVQSIDQHAECVSDLLHVAHTQQSRQHGAKILIKTFSEKAPASGWIGAFRIRKRRQTQVVSQSSYILKSEKDDASPFTLIAKQITKSIRTLKNKKEDRGWQQIMVDVKKTGELIENRKKIKEMIGASARSRSPKPRKMFLSARKPLANDDYDTLDDPMQMTKRVISKKYSKENIDLLFKRFQDHPEEILKNDARSLLNMTDQETEAVLRIRFRSEKFEICVSQVFRNISRRAKKENDTISILSPSLFSLHDKGTPEEQKTSLVKLLGNNQGIDKNSFIDMITEITGVADTVDDAAQKIARDSEGTLMNVKGVEVNVSRQNLTKIYGEENYRKMKVLEKLHGMYTEEQVIKEIGKGNIKIGKYEKRMRDIIGSPILFSSIIASPATASQALIASPVLFTPLVLSPAIYGSVILSPWVFVPVILGPRVLSPIIVSPAIFSPIVLSPLALDPLILVPGVANPVVLSPFVLCPFVLSPQVMTPIILSPFALSPFILTPTALSPLILSPFVLSPTVLSPSFVTAVIMSPYALSPSPKNGVQHFILKEIDNNALKQRGEGGGRKN</sequence>
<keyword evidence="8" id="KW-0472">Membrane</keyword>
<dbReference type="eggNOG" id="KOG2259">
    <property type="taxonomic scope" value="Eukaryota"/>
</dbReference>
<dbReference type="GO" id="GO:0016180">
    <property type="term" value="P:snRNA processing"/>
    <property type="evidence" value="ECO:0007669"/>
    <property type="project" value="TreeGrafter"/>
</dbReference>
<dbReference type="InterPro" id="IPR015943">
    <property type="entry name" value="WD40/YVTN_repeat-like_dom_sf"/>
</dbReference>
<evidence type="ECO:0000313" key="10">
    <source>
        <dbReference type="Proteomes" id="UP000095282"/>
    </source>
</evidence>
<feature type="transmembrane region" description="Helical" evidence="8">
    <location>
        <begin position="2940"/>
        <end position="2959"/>
    </location>
</feature>
<feature type="compositionally biased region" description="Low complexity" evidence="7">
    <location>
        <begin position="1468"/>
        <end position="1488"/>
    </location>
</feature>
<accession>A0A1I7UZS7</accession>
<keyword evidence="4" id="KW-0863">Zinc-finger</keyword>
<feature type="compositionally biased region" description="Basic and acidic residues" evidence="7">
    <location>
        <begin position="2303"/>
        <end position="2319"/>
    </location>
</feature>
<feature type="compositionally biased region" description="Low complexity" evidence="7">
    <location>
        <begin position="1670"/>
        <end position="1679"/>
    </location>
</feature>
<dbReference type="FunFam" id="2.30.30.30:FF:000021">
    <property type="entry name" value="DNA/RNA-binding protein KIN17, putative"/>
    <property type="match status" value="1"/>
</dbReference>
<dbReference type="FunFam" id="1.25.10.10:FF:001397">
    <property type="entry name" value="INTegrator complex Subunit homolog"/>
    <property type="match status" value="1"/>
</dbReference>
<keyword evidence="5" id="KW-0862">Zinc</keyword>
<dbReference type="STRING" id="1561998.A0A1I7UZS7"/>
<dbReference type="Pfam" id="PF04870">
    <property type="entry name" value="Moulting_cycle"/>
    <property type="match status" value="1"/>
</dbReference>
<dbReference type="Pfam" id="PF25458">
    <property type="entry name" value="INTS4_C"/>
    <property type="match status" value="1"/>
</dbReference>
<dbReference type="InterPro" id="IPR006954">
    <property type="entry name" value="Mlt-10-like"/>
</dbReference>
<comment type="similarity">
    <text evidence="2">Belongs to the KIN17 family.</text>
</comment>
<dbReference type="eggNOG" id="KOG0267">
    <property type="taxonomic scope" value="Eukaryota"/>
</dbReference>
<evidence type="ECO:0000256" key="2">
    <source>
        <dbReference type="ARBA" id="ARBA00008517"/>
    </source>
</evidence>
<feature type="compositionally biased region" description="Basic residues" evidence="7">
    <location>
        <begin position="2286"/>
        <end position="2301"/>
    </location>
</feature>
<feature type="compositionally biased region" description="Low complexity" evidence="7">
    <location>
        <begin position="151"/>
        <end position="183"/>
    </location>
</feature>
<dbReference type="SUPFAM" id="SSF50978">
    <property type="entry name" value="WD40 repeat-like"/>
    <property type="match status" value="1"/>
</dbReference>
<dbReference type="Gene3D" id="1.25.10.10">
    <property type="entry name" value="Leucine-rich Repeat Variant"/>
    <property type="match status" value="2"/>
</dbReference>
<dbReference type="PANTHER" id="PTHR20938:SF0">
    <property type="entry name" value="INTEGRATOR COMPLEX SUBUNIT 4"/>
    <property type="match status" value="1"/>
</dbReference>
<dbReference type="SMART" id="SM01253">
    <property type="entry name" value="Kin17_mid"/>
    <property type="match status" value="1"/>
</dbReference>
<proteinExistence type="inferred from homology"/>
<evidence type="ECO:0000313" key="11">
    <source>
        <dbReference type="WBParaSite" id="Csp11.Scaffold630.g20979.t1"/>
    </source>
</evidence>
<evidence type="ECO:0000256" key="1">
    <source>
        <dbReference type="ARBA" id="ARBA00004123"/>
    </source>
</evidence>
<reference evidence="11" key="1">
    <citation type="submission" date="2016-11" db="UniProtKB">
        <authorList>
            <consortium name="WormBaseParasite"/>
        </authorList>
    </citation>
    <scope>IDENTIFICATION</scope>
</reference>
<feature type="domain" description="DNA/RNA-binding protein Kin17 WH-like" evidence="9">
    <location>
        <begin position="2087"/>
        <end position="2211"/>
    </location>
</feature>
<dbReference type="Pfam" id="PF00400">
    <property type="entry name" value="WD40"/>
    <property type="match status" value="2"/>
</dbReference>
<dbReference type="SUPFAM" id="SSF48371">
    <property type="entry name" value="ARM repeat"/>
    <property type="match status" value="2"/>
</dbReference>
<feature type="compositionally biased region" description="Low complexity" evidence="7">
    <location>
        <begin position="1497"/>
        <end position="1528"/>
    </location>
</feature>
<dbReference type="InterPro" id="IPR036322">
    <property type="entry name" value="WD40_repeat_dom_sf"/>
</dbReference>
<dbReference type="InterPro" id="IPR038254">
    <property type="entry name" value="KIN17_WH-like_sf"/>
</dbReference>
<evidence type="ECO:0000256" key="5">
    <source>
        <dbReference type="ARBA" id="ARBA00022833"/>
    </source>
</evidence>
<name>A0A1I7UZS7_9PELO</name>
<comment type="subcellular location">
    <subcellularLocation>
        <location evidence="1">Nucleus</location>
    </subcellularLocation>
</comment>
<dbReference type="Pfam" id="PF25092">
    <property type="entry name" value="SH3_KIN17_C"/>
    <property type="match status" value="1"/>
</dbReference>
<keyword evidence="6" id="KW-0539">Nucleus</keyword>
<keyword evidence="8" id="KW-0812">Transmembrane</keyword>
<feature type="transmembrane region" description="Helical" evidence="8">
    <location>
        <begin position="2911"/>
        <end position="2931"/>
    </location>
</feature>
<feature type="region of interest" description="Disordered" evidence="7">
    <location>
        <begin position="1"/>
        <end position="32"/>
    </location>
</feature>
<dbReference type="InterPro" id="IPR016024">
    <property type="entry name" value="ARM-type_fold"/>
</dbReference>
<feature type="compositionally biased region" description="Low complexity" evidence="7">
    <location>
        <begin position="1626"/>
        <end position="1649"/>
    </location>
</feature>
<evidence type="ECO:0000256" key="7">
    <source>
        <dbReference type="SAM" id="MobiDB-lite"/>
    </source>
</evidence>
<dbReference type="eggNOG" id="KOG2837">
    <property type="taxonomic scope" value="Eukaryota"/>
</dbReference>
<dbReference type="GO" id="GO:0033554">
    <property type="term" value="P:cellular response to stress"/>
    <property type="evidence" value="ECO:0007669"/>
    <property type="project" value="UniProtKB-ARBA"/>
</dbReference>
<feature type="region of interest" description="Disordered" evidence="7">
    <location>
        <begin position="2266"/>
        <end position="2319"/>
    </location>
</feature>
<feature type="compositionally biased region" description="Polar residues" evidence="7">
    <location>
        <begin position="1548"/>
        <end position="1569"/>
    </location>
</feature>
<dbReference type="GO" id="GO:0008270">
    <property type="term" value="F:zinc ion binding"/>
    <property type="evidence" value="ECO:0007669"/>
    <property type="project" value="UniProtKB-KW"/>
</dbReference>
<feature type="transmembrane region" description="Helical" evidence="8">
    <location>
        <begin position="2993"/>
        <end position="3015"/>
    </location>
</feature>
<feature type="transmembrane region" description="Helical" evidence="8">
    <location>
        <begin position="2965"/>
        <end position="2986"/>
    </location>
</feature>
<dbReference type="WBParaSite" id="Csp11.Scaffold630.g20979.t1">
    <property type="protein sequence ID" value="Csp11.Scaffold630.g20979.t1"/>
    <property type="gene ID" value="Csp11.Scaffold630.g20979"/>
</dbReference>
<keyword evidence="8" id="KW-1133">Transmembrane helix</keyword>
<dbReference type="InterPro" id="IPR011989">
    <property type="entry name" value="ARM-like"/>
</dbReference>
<feature type="region of interest" description="Disordered" evidence="7">
    <location>
        <begin position="146"/>
        <end position="227"/>
    </location>
</feature>
<dbReference type="FunFam" id="1.10.10.2030:FF:000001">
    <property type="entry name" value="DNA/RNA-binding protein KIN17, putative"/>
    <property type="match status" value="1"/>
</dbReference>
<evidence type="ECO:0000256" key="8">
    <source>
        <dbReference type="SAM" id="Phobius"/>
    </source>
</evidence>
<dbReference type="CDD" id="cd13155">
    <property type="entry name" value="KOW_KIN17"/>
    <property type="match status" value="1"/>
</dbReference>
<evidence type="ECO:0000256" key="4">
    <source>
        <dbReference type="ARBA" id="ARBA00022771"/>
    </source>
</evidence>
<keyword evidence="3" id="KW-0479">Metal-binding</keyword>
<organism evidence="10 11">
    <name type="scientific">Caenorhabditis tropicalis</name>
    <dbReference type="NCBI Taxonomy" id="1561998"/>
    <lineage>
        <taxon>Eukaryota</taxon>
        <taxon>Metazoa</taxon>
        <taxon>Ecdysozoa</taxon>
        <taxon>Nematoda</taxon>
        <taxon>Chromadorea</taxon>
        <taxon>Rhabditida</taxon>
        <taxon>Rhabditina</taxon>
        <taxon>Rhabditomorpha</taxon>
        <taxon>Rhabditoidea</taxon>
        <taxon>Rhabditidae</taxon>
        <taxon>Peloderinae</taxon>
        <taxon>Caenorhabditis</taxon>
    </lineage>
</organism>
<dbReference type="Gene3D" id="2.30.30.140">
    <property type="match status" value="1"/>
</dbReference>
<evidence type="ECO:0000256" key="3">
    <source>
        <dbReference type="ARBA" id="ARBA00022723"/>
    </source>
</evidence>
<feature type="compositionally biased region" description="Basic residues" evidence="7">
    <location>
        <begin position="200"/>
        <end position="209"/>
    </location>
</feature>
<dbReference type="Gene3D" id="2.30.30.30">
    <property type="match status" value="1"/>
</dbReference>
<dbReference type="GO" id="GO:0032039">
    <property type="term" value="C:integrator complex"/>
    <property type="evidence" value="ECO:0007669"/>
    <property type="project" value="TreeGrafter"/>
</dbReference>
<dbReference type="Pfam" id="PF10357">
    <property type="entry name" value="WH_KIN17"/>
    <property type="match status" value="1"/>
</dbReference>
<feature type="compositionally biased region" description="Polar residues" evidence="7">
    <location>
        <begin position="1858"/>
        <end position="1882"/>
    </location>
</feature>
<dbReference type="InterPro" id="IPR001680">
    <property type="entry name" value="WD40_rpt"/>
</dbReference>
<dbReference type="Pfam" id="PF25095">
    <property type="entry name" value="C2H2-zf_KIN17"/>
    <property type="match status" value="1"/>
</dbReference>
<protein>
    <submittedName>
        <fullName evidence="11">Kin17_mid domain-containing protein</fullName>
    </submittedName>
</protein>
<dbReference type="Proteomes" id="UP000095282">
    <property type="component" value="Unplaced"/>
</dbReference>
<feature type="region of interest" description="Disordered" evidence="7">
    <location>
        <begin position="1841"/>
        <end position="1882"/>
    </location>
</feature>
<feature type="compositionally biased region" description="Polar residues" evidence="7">
    <location>
        <begin position="1577"/>
        <end position="1588"/>
    </location>
</feature>
<dbReference type="InterPro" id="IPR057412">
    <property type="entry name" value="INTS4_C"/>
</dbReference>
<feature type="region of interest" description="Disordered" evidence="7">
    <location>
        <begin position="1457"/>
        <end position="1680"/>
    </location>
</feature>